<evidence type="ECO:0008006" key="7">
    <source>
        <dbReference type="Google" id="ProtNLM"/>
    </source>
</evidence>
<evidence type="ECO:0000313" key="6">
    <source>
        <dbReference type="Proteomes" id="UP000756132"/>
    </source>
</evidence>
<dbReference type="Pfam" id="PF11807">
    <property type="entry name" value="UstYa"/>
    <property type="match status" value="1"/>
</dbReference>
<keyword evidence="6" id="KW-1185">Reference proteome</keyword>
<gene>
    <name evidence="5" type="ORF">CLAFUR5_13751</name>
</gene>
<accession>A0A9Q8PKQ8</accession>
<feature type="compositionally biased region" description="Polar residues" evidence="3">
    <location>
        <begin position="14"/>
        <end position="27"/>
    </location>
</feature>
<dbReference type="PANTHER" id="PTHR33365:SF4">
    <property type="entry name" value="CYCLOCHLOROTINE BIOSYNTHESIS PROTEIN O"/>
    <property type="match status" value="1"/>
</dbReference>
<evidence type="ECO:0000256" key="3">
    <source>
        <dbReference type="SAM" id="MobiDB-lite"/>
    </source>
</evidence>
<keyword evidence="4" id="KW-0812">Transmembrane</keyword>
<evidence type="ECO:0000256" key="2">
    <source>
        <dbReference type="ARBA" id="ARBA00035112"/>
    </source>
</evidence>
<keyword evidence="4" id="KW-0472">Membrane</keyword>
<name>A0A9Q8PKQ8_PASFU</name>
<organism evidence="5 6">
    <name type="scientific">Passalora fulva</name>
    <name type="common">Tomato leaf mold</name>
    <name type="synonym">Cladosporium fulvum</name>
    <dbReference type="NCBI Taxonomy" id="5499"/>
    <lineage>
        <taxon>Eukaryota</taxon>
        <taxon>Fungi</taxon>
        <taxon>Dikarya</taxon>
        <taxon>Ascomycota</taxon>
        <taxon>Pezizomycotina</taxon>
        <taxon>Dothideomycetes</taxon>
        <taxon>Dothideomycetidae</taxon>
        <taxon>Mycosphaerellales</taxon>
        <taxon>Mycosphaerellaceae</taxon>
        <taxon>Fulvia</taxon>
    </lineage>
</organism>
<dbReference type="InterPro" id="IPR021765">
    <property type="entry name" value="UstYa-like"/>
</dbReference>
<reference evidence="5" key="1">
    <citation type="submission" date="2021-12" db="EMBL/GenBank/DDBJ databases">
        <authorList>
            <person name="Zaccaron A."/>
            <person name="Stergiopoulos I."/>
        </authorList>
    </citation>
    <scope>NUCLEOTIDE SEQUENCE</scope>
    <source>
        <strain evidence="5">Race5_Kim</strain>
    </source>
</reference>
<dbReference type="AlphaFoldDB" id="A0A9Q8PKQ8"/>
<dbReference type="RefSeq" id="XP_047768800.1">
    <property type="nucleotide sequence ID" value="XM_047912899.1"/>
</dbReference>
<feature type="region of interest" description="Disordered" evidence="3">
    <location>
        <begin position="1"/>
        <end position="27"/>
    </location>
</feature>
<protein>
    <recommendedName>
        <fullName evidence="7">Tat pathway signal sequence</fullName>
    </recommendedName>
</protein>
<dbReference type="GO" id="GO:0043386">
    <property type="term" value="P:mycotoxin biosynthetic process"/>
    <property type="evidence" value="ECO:0007669"/>
    <property type="project" value="InterPro"/>
</dbReference>
<comment type="pathway">
    <text evidence="1">Mycotoxin biosynthesis.</text>
</comment>
<comment type="similarity">
    <text evidence="2">Belongs to the ustYa family.</text>
</comment>
<evidence type="ECO:0000256" key="1">
    <source>
        <dbReference type="ARBA" id="ARBA00004685"/>
    </source>
</evidence>
<feature type="transmembrane region" description="Helical" evidence="4">
    <location>
        <begin position="44"/>
        <end position="66"/>
    </location>
</feature>
<dbReference type="GeneID" id="71993629"/>
<sequence>MSLEDLPLEKASLLSDSPDSETSQTLRQTLFHPNNDRQRRVRQYFLLAVNTSILLLSILLNVPTWVPSNSSTAVSAGNVPSSTCIHETDMQDARGAIEYEQRVFTGALVYDPETKRALRKKDGEREYFGVPSKEIDDAWDELLHGEFPVMTDEEAAPYEPELKRIPMTDEFHFEPDVTHTLHCLNALRQEVSKTLYNATTGHSHGGAVGLPEGWAITHMEHCMDRIRQSVMCHADLTPSPLYYWPGFSIALGKTGEHTCRKWEPIRKWIDDRGTRGPMIGAP</sequence>
<proteinExistence type="inferred from homology"/>
<evidence type="ECO:0000256" key="4">
    <source>
        <dbReference type="SAM" id="Phobius"/>
    </source>
</evidence>
<reference evidence="5" key="2">
    <citation type="journal article" date="2022" name="Microb. Genom.">
        <title>A chromosome-scale genome assembly of the tomato pathogen Cladosporium fulvum reveals a compartmentalized genome architecture and the presence of a dispensable chromosome.</title>
        <authorList>
            <person name="Zaccaron A.Z."/>
            <person name="Chen L.H."/>
            <person name="Samaras A."/>
            <person name="Stergiopoulos I."/>
        </authorList>
    </citation>
    <scope>NUCLEOTIDE SEQUENCE</scope>
    <source>
        <strain evidence="5">Race5_Kim</strain>
    </source>
</reference>
<dbReference type="EMBL" id="CP090174">
    <property type="protein sequence ID" value="UJO24434.1"/>
    <property type="molecule type" value="Genomic_DNA"/>
</dbReference>
<evidence type="ECO:0000313" key="5">
    <source>
        <dbReference type="EMBL" id="UJO24434.1"/>
    </source>
</evidence>
<dbReference type="KEGG" id="ffu:CLAFUR5_13751"/>
<keyword evidence="4" id="KW-1133">Transmembrane helix</keyword>
<dbReference type="PANTHER" id="PTHR33365">
    <property type="entry name" value="YALI0B05434P"/>
    <property type="match status" value="1"/>
</dbReference>
<dbReference type="OrthoDB" id="3687641at2759"/>
<dbReference type="Proteomes" id="UP000756132">
    <property type="component" value="Chromosome 12"/>
</dbReference>